<reference evidence="1 2" key="1">
    <citation type="submission" date="2021-08" db="EMBL/GenBank/DDBJ databases">
        <title>Thermococcus onnuriiensis IOH2.</title>
        <authorList>
            <person name="Park Y.-J."/>
        </authorList>
    </citation>
    <scope>NUCLEOTIDE SEQUENCE [LARGE SCALE GENOMIC DNA]</scope>
    <source>
        <strain evidence="1 2">IOH2</strain>
    </source>
</reference>
<evidence type="ECO:0000313" key="2">
    <source>
        <dbReference type="Proteomes" id="UP001056425"/>
    </source>
</evidence>
<dbReference type="GeneID" id="72777216"/>
<gene>
    <name evidence="1" type="ORF">K1720_02690</name>
</gene>
<dbReference type="PIRSF" id="PIRSF018748">
    <property type="entry name" value="UCP018748"/>
    <property type="match status" value="1"/>
</dbReference>
<proteinExistence type="predicted"/>
<accession>A0A9E7MB48</accession>
<dbReference type="EMBL" id="CP080572">
    <property type="protein sequence ID" value="USH00394.1"/>
    <property type="molecule type" value="Genomic_DNA"/>
</dbReference>
<organism evidence="1 2">
    <name type="scientific">Thermococcus argininiproducens</name>
    <dbReference type="NCBI Taxonomy" id="2866384"/>
    <lineage>
        <taxon>Archaea</taxon>
        <taxon>Methanobacteriati</taxon>
        <taxon>Methanobacteriota</taxon>
        <taxon>Thermococci</taxon>
        <taxon>Thermococcales</taxon>
        <taxon>Thermococcaceae</taxon>
        <taxon>Thermococcus</taxon>
    </lineage>
</organism>
<name>A0A9E7MB48_9EURY</name>
<dbReference type="InterPro" id="IPR019271">
    <property type="entry name" value="DUF2284_metal-binding"/>
</dbReference>
<dbReference type="Pfam" id="PF10050">
    <property type="entry name" value="DUF2284"/>
    <property type="match status" value="1"/>
</dbReference>
<dbReference type="AlphaFoldDB" id="A0A9E7MB48"/>
<dbReference type="Proteomes" id="UP001056425">
    <property type="component" value="Chromosome"/>
</dbReference>
<keyword evidence="2" id="KW-1185">Reference proteome</keyword>
<evidence type="ECO:0000313" key="1">
    <source>
        <dbReference type="EMBL" id="USH00394.1"/>
    </source>
</evidence>
<sequence length="153" mass="17757">MKIVWEKEIPTSSIKISPRPVWKCRSCPSYGKSPSCPPYVPSWKETKELLKHYHTALLIKFTIDPEKFENEKREILRYLLNKEQELFKNGNFYTIAFFPGDCNLCKECEFEKSGKCKMPEKVRPSIDAIGIELSTIVNLDFSESVLYGLILID</sequence>
<dbReference type="RefSeq" id="WP_251949675.1">
    <property type="nucleotide sequence ID" value="NZ_CP080572.1"/>
</dbReference>
<dbReference type="KEGG" id="thei:K1720_02690"/>
<protein>
    <submittedName>
        <fullName evidence="1">DUF2284 domain-containing protein</fullName>
    </submittedName>
</protein>